<evidence type="ECO:0000256" key="5">
    <source>
        <dbReference type="ARBA" id="ARBA00022691"/>
    </source>
</evidence>
<dbReference type="PANTHER" id="PTHR43648:SF1">
    <property type="entry name" value="ELECTRON TRANSFER FLAVOPROTEIN BETA SUBUNIT LYSINE METHYLTRANSFERASE"/>
    <property type="match status" value="1"/>
</dbReference>
<comment type="catalytic activity">
    <reaction evidence="6">
        <text>L-lysyl-[protein] + 3 S-adenosyl-L-methionine = N(6),N(6),N(6)-trimethyl-L-lysyl-[protein] + 3 S-adenosyl-L-homocysteine + 3 H(+)</text>
        <dbReference type="Rhea" id="RHEA:54192"/>
        <dbReference type="Rhea" id="RHEA-COMP:9752"/>
        <dbReference type="Rhea" id="RHEA-COMP:13826"/>
        <dbReference type="ChEBI" id="CHEBI:15378"/>
        <dbReference type="ChEBI" id="CHEBI:29969"/>
        <dbReference type="ChEBI" id="CHEBI:57856"/>
        <dbReference type="ChEBI" id="CHEBI:59789"/>
        <dbReference type="ChEBI" id="CHEBI:61961"/>
    </reaction>
</comment>
<dbReference type="Proteomes" id="UP001165363">
    <property type="component" value="Unassembled WGS sequence"/>
</dbReference>
<evidence type="ECO:0000256" key="1">
    <source>
        <dbReference type="ARBA" id="ARBA00009741"/>
    </source>
</evidence>
<evidence type="ECO:0000256" key="2">
    <source>
        <dbReference type="ARBA" id="ARBA00022490"/>
    </source>
</evidence>
<comment type="similarity">
    <text evidence="1 6">Belongs to the methyltransferase superfamily. PrmA family.</text>
</comment>
<feature type="binding site" evidence="6">
    <location>
        <position position="181"/>
    </location>
    <ligand>
        <name>S-adenosyl-L-methionine</name>
        <dbReference type="ChEBI" id="CHEBI:59789"/>
    </ligand>
</feature>
<evidence type="ECO:0000313" key="8">
    <source>
        <dbReference type="Proteomes" id="UP001165363"/>
    </source>
</evidence>
<keyword evidence="3 6" id="KW-0489">Methyltransferase</keyword>
<dbReference type="Pfam" id="PF06325">
    <property type="entry name" value="PrmA"/>
    <property type="match status" value="1"/>
</dbReference>
<dbReference type="GO" id="GO:0005840">
    <property type="term" value="C:ribosome"/>
    <property type="evidence" value="ECO:0007669"/>
    <property type="project" value="UniProtKB-KW"/>
</dbReference>
<dbReference type="CDD" id="cd02440">
    <property type="entry name" value="AdoMet_MTases"/>
    <property type="match status" value="1"/>
</dbReference>
<sequence length="296" mass="31188">MSWRVSLDCTKAEAEALPDSGDLFPDLDNPPVIVAEEPDPARPDLWRLHAYFDEQPGWNELKVLETLADEGDPVLERLDETTDWVTVSQAGLEPIRAGRFFVHTPPHYKERPESALCFEIDAGLAFGTGQHATTAGCLAALDRLERSGASFSNIADIGTGTGLLAFAGLALWPDAKAIATDIDPIAVDVSRDNAAINGVKLGMQAGELLLAVADGMDSPMLAARAPFDLLIANILAGPLIELAPAFAKATAPGGTIILAGLLDTQADAVIAAYESQGATLVERGPGEWTVLVLQAA</sequence>
<dbReference type="PANTHER" id="PTHR43648">
    <property type="entry name" value="ELECTRON TRANSFER FLAVOPROTEIN BETA SUBUNIT LYSINE METHYLTRANSFERASE"/>
    <property type="match status" value="1"/>
</dbReference>
<dbReference type="InterPro" id="IPR029063">
    <property type="entry name" value="SAM-dependent_MTases_sf"/>
</dbReference>
<evidence type="ECO:0000256" key="3">
    <source>
        <dbReference type="ARBA" id="ARBA00022603"/>
    </source>
</evidence>
<reference evidence="7" key="1">
    <citation type="submission" date="2022-05" db="EMBL/GenBank/DDBJ databases">
        <authorList>
            <person name="Jo J.-H."/>
            <person name="Im W.-T."/>
        </authorList>
    </citation>
    <scope>NUCLEOTIDE SEQUENCE</scope>
    <source>
        <strain evidence="7">SE158</strain>
    </source>
</reference>
<keyword evidence="7" id="KW-0689">Ribosomal protein</keyword>
<comment type="function">
    <text evidence="6">Methylates ribosomal protein L11.</text>
</comment>
<keyword evidence="5 6" id="KW-0949">S-adenosyl-L-methionine</keyword>
<accession>A0ABT0RLJ6</accession>
<dbReference type="InterPro" id="IPR050078">
    <property type="entry name" value="Ribosomal_L11_MeTrfase_PrmA"/>
</dbReference>
<evidence type="ECO:0000256" key="6">
    <source>
        <dbReference type="HAMAP-Rule" id="MF_00735"/>
    </source>
</evidence>
<keyword evidence="8" id="KW-1185">Reference proteome</keyword>
<organism evidence="7 8">
    <name type="scientific">Sphingomonas alba</name>
    <dbReference type="NCBI Taxonomy" id="2908208"/>
    <lineage>
        <taxon>Bacteria</taxon>
        <taxon>Pseudomonadati</taxon>
        <taxon>Pseudomonadota</taxon>
        <taxon>Alphaproteobacteria</taxon>
        <taxon>Sphingomonadales</taxon>
        <taxon>Sphingomonadaceae</taxon>
        <taxon>Sphingomonas</taxon>
    </lineage>
</organism>
<keyword evidence="2 6" id="KW-0963">Cytoplasm</keyword>
<feature type="binding site" evidence="6">
    <location>
        <position position="233"/>
    </location>
    <ligand>
        <name>S-adenosyl-L-methionine</name>
        <dbReference type="ChEBI" id="CHEBI:59789"/>
    </ligand>
</feature>
<dbReference type="SUPFAM" id="SSF53335">
    <property type="entry name" value="S-adenosyl-L-methionine-dependent methyltransferases"/>
    <property type="match status" value="1"/>
</dbReference>
<dbReference type="HAMAP" id="MF_00735">
    <property type="entry name" value="Methyltr_PrmA"/>
    <property type="match status" value="1"/>
</dbReference>
<keyword evidence="7" id="KW-0687">Ribonucleoprotein</keyword>
<feature type="binding site" evidence="6">
    <location>
        <position position="134"/>
    </location>
    <ligand>
        <name>S-adenosyl-L-methionine</name>
        <dbReference type="ChEBI" id="CHEBI:59789"/>
    </ligand>
</feature>
<dbReference type="InterPro" id="IPR004498">
    <property type="entry name" value="Ribosomal_PrmA_MeTrfase"/>
</dbReference>
<dbReference type="EC" id="2.1.1.-" evidence="6"/>
<dbReference type="RefSeq" id="WP_249847465.1">
    <property type="nucleotide sequence ID" value="NZ_JAMGBD010000001.1"/>
</dbReference>
<keyword evidence="4 6" id="KW-0808">Transferase</keyword>
<evidence type="ECO:0000313" key="7">
    <source>
        <dbReference type="EMBL" id="MCL6683508.1"/>
    </source>
</evidence>
<dbReference type="EMBL" id="JAMGBD010000001">
    <property type="protein sequence ID" value="MCL6683508.1"/>
    <property type="molecule type" value="Genomic_DNA"/>
</dbReference>
<gene>
    <name evidence="6" type="primary">prmA</name>
    <name evidence="7" type="ORF">LZ536_06275</name>
</gene>
<dbReference type="GO" id="GO:0008168">
    <property type="term" value="F:methyltransferase activity"/>
    <property type="evidence" value="ECO:0007669"/>
    <property type="project" value="UniProtKB-KW"/>
</dbReference>
<evidence type="ECO:0000256" key="4">
    <source>
        <dbReference type="ARBA" id="ARBA00022679"/>
    </source>
</evidence>
<name>A0ABT0RLJ6_9SPHN</name>
<proteinExistence type="inferred from homology"/>
<protein>
    <recommendedName>
        <fullName evidence="6">Ribosomal protein L11 methyltransferase</fullName>
        <shortName evidence="6">L11 Mtase</shortName>
        <ecNumber evidence="6">2.1.1.-</ecNumber>
    </recommendedName>
</protein>
<comment type="caution">
    <text evidence="7">The sequence shown here is derived from an EMBL/GenBank/DDBJ whole genome shotgun (WGS) entry which is preliminary data.</text>
</comment>
<dbReference type="GO" id="GO:0032259">
    <property type="term" value="P:methylation"/>
    <property type="evidence" value="ECO:0007669"/>
    <property type="project" value="UniProtKB-KW"/>
</dbReference>
<dbReference type="Gene3D" id="3.40.50.150">
    <property type="entry name" value="Vaccinia Virus protein VP39"/>
    <property type="match status" value="1"/>
</dbReference>
<feature type="binding site" evidence="6">
    <location>
        <position position="158"/>
    </location>
    <ligand>
        <name>S-adenosyl-L-methionine</name>
        <dbReference type="ChEBI" id="CHEBI:59789"/>
    </ligand>
</feature>
<comment type="subcellular location">
    <subcellularLocation>
        <location evidence="6">Cytoplasm</location>
    </subcellularLocation>
</comment>